<protein>
    <submittedName>
        <fullName evidence="1">Uncharacterized protein</fullName>
    </submittedName>
</protein>
<reference evidence="1 2" key="1">
    <citation type="submission" date="2022-06" db="EMBL/GenBank/DDBJ databases">
        <title>Acetobacer genomes from food samples.</title>
        <authorList>
            <person name="Sombolestani A."/>
        </authorList>
    </citation>
    <scope>NUCLEOTIDE SEQUENCE [LARGE SCALE GENOMIC DNA]</scope>
    <source>
        <strain evidence="1 2">R-83285</strain>
    </source>
</reference>
<organism evidence="1 2">
    <name type="scientific">Acetobacter lambici</name>
    <dbReference type="NCBI Taxonomy" id="1332824"/>
    <lineage>
        <taxon>Bacteria</taxon>
        <taxon>Pseudomonadati</taxon>
        <taxon>Pseudomonadota</taxon>
        <taxon>Alphaproteobacteria</taxon>
        <taxon>Acetobacterales</taxon>
        <taxon>Acetobacteraceae</taxon>
        <taxon>Acetobacter</taxon>
    </lineage>
</organism>
<name>A0ABT1F482_9PROT</name>
<accession>A0ABT1F482</accession>
<sequence>MLPLDVPAIRMLGTPPSRFNAGEHFLDAMAAGLHSPAFPTKAFCASVNGTPARKLQSAQATSQFRGGA</sequence>
<dbReference type="EMBL" id="JAMYZZ010000011">
    <property type="protein sequence ID" value="MCP1258539.1"/>
    <property type="molecule type" value="Genomic_DNA"/>
</dbReference>
<evidence type="ECO:0000313" key="1">
    <source>
        <dbReference type="EMBL" id="MCP1258539.1"/>
    </source>
</evidence>
<evidence type="ECO:0000313" key="2">
    <source>
        <dbReference type="Proteomes" id="UP001523528"/>
    </source>
</evidence>
<proteinExistence type="predicted"/>
<gene>
    <name evidence="1" type="ORF">NKW50_08035</name>
</gene>
<dbReference type="RefSeq" id="WP_253543911.1">
    <property type="nucleotide sequence ID" value="NZ_JAMYZY010000023.1"/>
</dbReference>
<dbReference type="Proteomes" id="UP001523528">
    <property type="component" value="Unassembled WGS sequence"/>
</dbReference>
<comment type="caution">
    <text evidence="1">The sequence shown here is derived from an EMBL/GenBank/DDBJ whole genome shotgun (WGS) entry which is preliminary data.</text>
</comment>
<keyword evidence="2" id="KW-1185">Reference proteome</keyword>